<sequence>MPVVPFCRPASETARLRFPDGHDDVIRHYTFSEPDLSLIRQRRSAETVWDLPYSSATCAIPE</sequence>
<evidence type="ECO:0000313" key="1">
    <source>
        <dbReference type="EMBL" id="CAB3795774.1"/>
    </source>
</evidence>
<organism evidence="1 2">
    <name type="scientific">Paraburkholderia fynbosensis</name>
    <dbReference type="NCBI Taxonomy" id="1200993"/>
    <lineage>
        <taxon>Bacteria</taxon>
        <taxon>Pseudomonadati</taxon>
        <taxon>Pseudomonadota</taxon>
        <taxon>Betaproteobacteria</taxon>
        <taxon>Burkholderiales</taxon>
        <taxon>Burkholderiaceae</taxon>
        <taxon>Paraburkholderia</taxon>
    </lineage>
</organism>
<keyword evidence="2" id="KW-1185">Reference proteome</keyword>
<evidence type="ECO:0000313" key="2">
    <source>
        <dbReference type="Proteomes" id="UP000494252"/>
    </source>
</evidence>
<dbReference type="AlphaFoldDB" id="A0A6J5G9M0"/>
<gene>
    <name evidence="1" type="ORF">LMG27177_03958</name>
</gene>
<accession>A0A6J5G9M0</accession>
<name>A0A6J5G9M0_9BURK</name>
<dbReference type="EMBL" id="CADIKI010000011">
    <property type="protein sequence ID" value="CAB3795774.1"/>
    <property type="molecule type" value="Genomic_DNA"/>
</dbReference>
<reference evidence="1 2" key="1">
    <citation type="submission" date="2020-04" db="EMBL/GenBank/DDBJ databases">
        <authorList>
            <person name="De Canck E."/>
        </authorList>
    </citation>
    <scope>NUCLEOTIDE SEQUENCE [LARGE SCALE GENOMIC DNA]</scope>
    <source>
        <strain evidence="1 2">LMG 27177</strain>
    </source>
</reference>
<dbReference type="Proteomes" id="UP000494252">
    <property type="component" value="Unassembled WGS sequence"/>
</dbReference>
<protein>
    <submittedName>
        <fullName evidence="1">Uncharacterized protein</fullName>
    </submittedName>
</protein>
<proteinExistence type="predicted"/>